<evidence type="ECO:0000313" key="2">
    <source>
        <dbReference type="EMBL" id="SEO00037.1"/>
    </source>
</evidence>
<accession>A0A1H8L4J1</accession>
<dbReference type="Proteomes" id="UP000198761">
    <property type="component" value="Unassembled WGS sequence"/>
</dbReference>
<feature type="region of interest" description="Disordered" evidence="1">
    <location>
        <begin position="53"/>
        <end position="72"/>
    </location>
</feature>
<evidence type="ECO:0000313" key="3">
    <source>
        <dbReference type="Proteomes" id="UP000198761"/>
    </source>
</evidence>
<dbReference type="EMBL" id="FOCE01000010">
    <property type="protein sequence ID" value="SEO00037.1"/>
    <property type="molecule type" value="Genomic_DNA"/>
</dbReference>
<dbReference type="AlphaFoldDB" id="A0A1H8L4J1"/>
<organism evidence="2 3">
    <name type="scientific">Gemmobacter aquatilis</name>
    <dbReference type="NCBI Taxonomy" id="933059"/>
    <lineage>
        <taxon>Bacteria</taxon>
        <taxon>Pseudomonadati</taxon>
        <taxon>Pseudomonadota</taxon>
        <taxon>Alphaproteobacteria</taxon>
        <taxon>Rhodobacterales</taxon>
        <taxon>Paracoccaceae</taxon>
        <taxon>Gemmobacter</taxon>
    </lineage>
</organism>
<keyword evidence="3" id="KW-1185">Reference proteome</keyword>
<proteinExistence type="predicted"/>
<sequence length="72" mass="7980">MCRPHLGQVCGLATLRRPPVVRKLNTTAAMPMISRNNVTALIIILQPEPGKARPVFDPRQRAFNRSAGQPLH</sequence>
<protein>
    <submittedName>
        <fullName evidence="2">Uncharacterized protein</fullName>
    </submittedName>
</protein>
<reference evidence="2 3" key="1">
    <citation type="submission" date="2016-10" db="EMBL/GenBank/DDBJ databases">
        <authorList>
            <person name="de Groot N.N."/>
        </authorList>
    </citation>
    <scope>NUCLEOTIDE SEQUENCE [LARGE SCALE GENOMIC DNA]</scope>
    <source>
        <strain evidence="2 3">DSM 3857</strain>
    </source>
</reference>
<gene>
    <name evidence="2" type="ORF">SAMN04488103_110100</name>
</gene>
<evidence type="ECO:0000256" key="1">
    <source>
        <dbReference type="SAM" id="MobiDB-lite"/>
    </source>
</evidence>
<name>A0A1H8L4J1_9RHOB</name>